<dbReference type="PRINTS" id="PR01590">
    <property type="entry name" value="HTHFIS"/>
</dbReference>
<evidence type="ECO:0000313" key="4">
    <source>
        <dbReference type="Proteomes" id="UP000238701"/>
    </source>
</evidence>
<dbReference type="Proteomes" id="UP000238701">
    <property type="component" value="Unassembled WGS sequence"/>
</dbReference>
<dbReference type="EMBL" id="OMOD01000140">
    <property type="protein sequence ID" value="SPF42435.1"/>
    <property type="molecule type" value="Genomic_DNA"/>
</dbReference>
<dbReference type="GO" id="GO:0043565">
    <property type="term" value="F:sequence-specific DNA binding"/>
    <property type="evidence" value="ECO:0007669"/>
    <property type="project" value="InterPro"/>
</dbReference>
<dbReference type="InterPro" id="IPR009057">
    <property type="entry name" value="Homeodomain-like_sf"/>
</dbReference>
<dbReference type="SUPFAM" id="SSF46689">
    <property type="entry name" value="Homeodomain-like"/>
    <property type="match status" value="1"/>
</dbReference>
<dbReference type="Pfam" id="PF02954">
    <property type="entry name" value="HTH_8"/>
    <property type="match status" value="1"/>
</dbReference>
<name>A0A2U3KRZ0_9BACT</name>
<sequence>MKDQLEALVLQMYKSNILYSEGVREFKKRFILTVLEENKGNQCRAARELGMHRNTLSRTINELKIDARQLREGVKRPPRSARPVTLEKKIVR</sequence>
<reference evidence="4" key="1">
    <citation type="submission" date="2018-02" db="EMBL/GenBank/DDBJ databases">
        <authorList>
            <person name="Hausmann B."/>
        </authorList>
    </citation>
    <scope>NUCLEOTIDE SEQUENCE [LARGE SCALE GENOMIC DNA]</scope>
    <source>
        <strain evidence="4">Peat soil MAG SbA1</strain>
    </source>
</reference>
<feature type="domain" description="DNA binding HTH" evidence="2">
    <location>
        <begin position="23"/>
        <end position="60"/>
    </location>
</feature>
<organism evidence="3 4">
    <name type="scientific">Candidatus Sulfotelmatobacter kueseliae</name>
    <dbReference type="NCBI Taxonomy" id="2042962"/>
    <lineage>
        <taxon>Bacteria</taxon>
        <taxon>Pseudomonadati</taxon>
        <taxon>Acidobacteriota</taxon>
        <taxon>Terriglobia</taxon>
        <taxon>Terriglobales</taxon>
        <taxon>Candidatus Korobacteraceae</taxon>
        <taxon>Candidatus Sulfotelmatobacter</taxon>
    </lineage>
</organism>
<evidence type="ECO:0000313" key="3">
    <source>
        <dbReference type="EMBL" id="SPF42435.1"/>
    </source>
</evidence>
<protein>
    <submittedName>
        <fullName evidence="3">Response regulator receiver protein</fullName>
    </submittedName>
</protein>
<proteinExistence type="predicted"/>
<feature type="region of interest" description="Disordered" evidence="1">
    <location>
        <begin position="72"/>
        <end position="92"/>
    </location>
</feature>
<dbReference type="OrthoDB" id="9802388at2"/>
<gene>
    <name evidence="3" type="ORF">SBA1_460032</name>
</gene>
<accession>A0A2U3KRZ0</accession>
<dbReference type="AlphaFoldDB" id="A0A2U3KRZ0"/>
<evidence type="ECO:0000259" key="2">
    <source>
        <dbReference type="Pfam" id="PF02954"/>
    </source>
</evidence>
<evidence type="ECO:0000256" key="1">
    <source>
        <dbReference type="SAM" id="MobiDB-lite"/>
    </source>
</evidence>
<dbReference type="Gene3D" id="1.10.10.60">
    <property type="entry name" value="Homeodomain-like"/>
    <property type="match status" value="1"/>
</dbReference>
<dbReference type="InterPro" id="IPR002197">
    <property type="entry name" value="HTH_Fis"/>
</dbReference>